<keyword evidence="2" id="KW-1185">Reference proteome</keyword>
<proteinExistence type="predicted"/>
<name>A0A6N7XID9_9FIRM</name>
<evidence type="ECO:0000313" key="1">
    <source>
        <dbReference type="EMBL" id="MSU01406.1"/>
    </source>
</evidence>
<gene>
    <name evidence="1" type="ORF">FYJ83_07990</name>
</gene>
<dbReference type="RefSeq" id="WP_154439822.1">
    <property type="nucleotide sequence ID" value="NZ_VUNQ01000014.1"/>
</dbReference>
<organism evidence="1 2">
    <name type="scientific">Tissierella pigra</name>
    <dbReference type="NCBI Taxonomy" id="2607614"/>
    <lineage>
        <taxon>Bacteria</taxon>
        <taxon>Bacillati</taxon>
        <taxon>Bacillota</taxon>
        <taxon>Tissierellia</taxon>
        <taxon>Tissierellales</taxon>
        <taxon>Tissierellaceae</taxon>
        <taxon>Tissierella</taxon>
    </lineage>
</organism>
<accession>A0A6N7XID9</accession>
<reference evidence="1 2" key="1">
    <citation type="submission" date="2019-09" db="EMBL/GenBank/DDBJ databases">
        <title>In-depth cultivation of the pig gut microbiome towards novel bacterial diversity and tailored functional studies.</title>
        <authorList>
            <person name="Wylensek D."/>
            <person name="Hitch T.C.A."/>
            <person name="Clavel T."/>
        </authorList>
    </citation>
    <scope>NUCLEOTIDE SEQUENCE [LARGE SCALE GENOMIC DNA]</scope>
    <source>
        <strain evidence="1 2">WCA3-693-APC-4?</strain>
    </source>
</reference>
<dbReference type="EMBL" id="VUNQ01000014">
    <property type="protein sequence ID" value="MSU01406.1"/>
    <property type="molecule type" value="Genomic_DNA"/>
</dbReference>
<dbReference type="AlphaFoldDB" id="A0A6N7XID9"/>
<comment type="caution">
    <text evidence="1">The sequence shown here is derived from an EMBL/GenBank/DDBJ whole genome shotgun (WGS) entry which is preliminary data.</text>
</comment>
<evidence type="ECO:0000313" key="2">
    <source>
        <dbReference type="Proteomes" id="UP000469523"/>
    </source>
</evidence>
<dbReference type="Proteomes" id="UP000469523">
    <property type="component" value="Unassembled WGS sequence"/>
</dbReference>
<protein>
    <submittedName>
        <fullName evidence="1">Uncharacterized protein</fullName>
    </submittedName>
</protein>
<sequence length="102" mass="12158">MFYDKEISILSDNSYMDDYGLLVEGQSEVIKTIQCDVQPHTQKMNYRDFSYDKDAKYKVFCDPEELLKLGTQVSYKNNIYYIVEIKDWDDYLILLLDDKKVT</sequence>